<organism evidence="1 2">
    <name type="scientific">Lacipirellula parvula</name>
    <dbReference type="NCBI Taxonomy" id="2650471"/>
    <lineage>
        <taxon>Bacteria</taxon>
        <taxon>Pseudomonadati</taxon>
        <taxon>Planctomycetota</taxon>
        <taxon>Planctomycetia</taxon>
        <taxon>Pirellulales</taxon>
        <taxon>Lacipirellulaceae</taxon>
        <taxon>Lacipirellula</taxon>
    </lineage>
</organism>
<accession>A0A5K7XCP4</accession>
<keyword evidence="2" id="KW-1185">Reference proteome</keyword>
<reference evidence="2" key="1">
    <citation type="submission" date="2019-10" db="EMBL/GenBank/DDBJ databases">
        <title>Lacipirellula parvula gen. nov., sp. nov., representing a lineage of planctomycetes widespread in freshwater anoxic habitats, and description of the family Lacipirellulaceae.</title>
        <authorList>
            <person name="Dedysh S.N."/>
            <person name="Kulichevskaya I.S."/>
            <person name="Beletsky A.V."/>
            <person name="Rakitin A.L."/>
            <person name="Mardanov A.V."/>
            <person name="Ivanova A.A."/>
            <person name="Saltykova V.X."/>
            <person name="Rijpstra W.I.C."/>
            <person name="Sinninghe Damste J.S."/>
            <person name="Ravin N.V."/>
        </authorList>
    </citation>
    <scope>NUCLEOTIDE SEQUENCE [LARGE SCALE GENOMIC DNA]</scope>
    <source>
        <strain evidence="2">PX69</strain>
    </source>
</reference>
<evidence type="ECO:0000313" key="1">
    <source>
        <dbReference type="EMBL" id="BBO32156.1"/>
    </source>
</evidence>
<name>A0A5K7XCP4_9BACT</name>
<dbReference type="RefSeq" id="WP_152098170.1">
    <property type="nucleotide sequence ID" value="NZ_AP021861.1"/>
</dbReference>
<dbReference type="KEGG" id="lpav:PLANPX_1768"/>
<dbReference type="EMBL" id="AP021861">
    <property type="protein sequence ID" value="BBO32156.1"/>
    <property type="molecule type" value="Genomic_DNA"/>
</dbReference>
<evidence type="ECO:0000313" key="2">
    <source>
        <dbReference type="Proteomes" id="UP000326837"/>
    </source>
</evidence>
<gene>
    <name evidence="1" type="ORF">PLANPX_1768</name>
</gene>
<dbReference type="Proteomes" id="UP000326837">
    <property type="component" value="Chromosome"/>
</dbReference>
<proteinExistence type="predicted"/>
<protein>
    <submittedName>
        <fullName evidence="1">Uncharacterized protein</fullName>
    </submittedName>
</protein>
<sequence>MIEGVSVQLASATESSVRLSLVGDGVVDLAGEWELYGPRCEHGRTLASTFRGKLTADKRIEFLVTEPCYWSAAMPFLYELRRVGAGATNDGVVHTLGLQRLSAHAVNLRLGGERIVLRGAVATALNEQTVREAHEAESAIIATAAKEILDLSAASRWGATVLVDASSFAGDIQQLRQRLSWEPAVAALLHAAGVHDRTDENAFLTGVVLPSQQWQDAVNSAGAQLIVADLAAGERPPAALVALGKPVIAVRRSPEFASFAEARAACDRLQAELAPEFNLAGYFAGHVRGAE</sequence>
<dbReference type="AlphaFoldDB" id="A0A5K7XCP4"/>